<dbReference type="AlphaFoldDB" id="A0A2H1VEQ5"/>
<dbReference type="EMBL" id="ODYU01002141">
    <property type="protein sequence ID" value="SOQ39251.1"/>
    <property type="molecule type" value="Genomic_DNA"/>
</dbReference>
<name>A0A2H1VEQ5_SPOFR</name>
<proteinExistence type="predicted"/>
<gene>
    <name evidence="1" type="ORF">SFRICE_028431</name>
</gene>
<sequence>MVRAEDRAQWCTPGLGEAYTSTSVRESADDDDDSYTFGMHQQRGLLNGGSYMSLGEVYRGTTVPNKKSNVKKILRLGGAAKKKLDPYFDDCVSDMTEVLTE</sequence>
<dbReference type="OrthoDB" id="741027at2759"/>
<reference evidence="1" key="1">
    <citation type="submission" date="2016-07" db="EMBL/GenBank/DDBJ databases">
        <authorList>
            <person name="Bretaudeau A."/>
        </authorList>
    </citation>
    <scope>NUCLEOTIDE SEQUENCE</scope>
    <source>
        <strain evidence="1">Rice</strain>
        <tissue evidence="1">Whole body</tissue>
    </source>
</reference>
<evidence type="ECO:0000313" key="1">
    <source>
        <dbReference type="EMBL" id="SOQ39251.1"/>
    </source>
</evidence>
<protein>
    <submittedName>
        <fullName evidence="1">SFRICE_028431</fullName>
    </submittedName>
</protein>
<organism evidence="1">
    <name type="scientific">Spodoptera frugiperda</name>
    <name type="common">Fall armyworm</name>
    <dbReference type="NCBI Taxonomy" id="7108"/>
    <lineage>
        <taxon>Eukaryota</taxon>
        <taxon>Metazoa</taxon>
        <taxon>Ecdysozoa</taxon>
        <taxon>Arthropoda</taxon>
        <taxon>Hexapoda</taxon>
        <taxon>Insecta</taxon>
        <taxon>Pterygota</taxon>
        <taxon>Neoptera</taxon>
        <taxon>Endopterygota</taxon>
        <taxon>Lepidoptera</taxon>
        <taxon>Glossata</taxon>
        <taxon>Ditrysia</taxon>
        <taxon>Noctuoidea</taxon>
        <taxon>Noctuidae</taxon>
        <taxon>Amphipyrinae</taxon>
        <taxon>Spodoptera</taxon>
    </lineage>
</organism>
<accession>A0A2H1VEQ5</accession>